<evidence type="ECO:0000259" key="6">
    <source>
        <dbReference type="Pfam" id="PF00171"/>
    </source>
</evidence>
<dbReference type="Pfam" id="PF00171">
    <property type="entry name" value="Aldedh"/>
    <property type="match status" value="1"/>
</dbReference>
<keyword evidence="3" id="KW-0520">NAD</keyword>
<dbReference type="PROSITE" id="PS00687">
    <property type="entry name" value="ALDEHYDE_DEHYDR_GLU"/>
    <property type="match status" value="1"/>
</dbReference>
<dbReference type="Gene3D" id="3.40.309.10">
    <property type="entry name" value="Aldehyde Dehydrogenase, Chain A, domain 2"/>
    <property type="match status" value="1"/>
</dbReference>
<comment type="similarity">
    <text evidence="1 5">Belongs to the aldehyde dehydrogenase family.</text>
</comment>
<dbReference type="PANTHER" id="PTHR42986">
    <property type="entry name" value="BENZALDEHYDE DEHYDROGENASE YFMT"/>
    <property type="match status" value="1"/>
</dbReference>
<reference evidence="7 8" key="1">
    <citation type="journal article" date="2019" name="Int. J. Syst. Evol. Microbiol.">
        <title>The Global Catalogue of Microorganisms (GCM) 10K type strain sequencing project: providing services to taxonomists for standard genome sequencing and annotation.</title>
        <authorList>
            <consortium name="The Broad Institute Genomics Platform"/>
            <consortium name="The Broad Institute Genome Sequencing Center for Infectious Disease"/>
            <person name="Wu L."/>
            <person name="Ma J."/>
        </authorList>
    </citation>
    <scope>NUCLEOTIDE SEQUENCE [LARGE SCALE GENOMIC DNA]</scope>
    <source>
        <strain evidence="7 8">NBRC 111368</strain>
    </source>
</reference>
<keyword evidence="2 5" id="KW-0560">Oxidoreductase</keyword>
<feature type="non-terminal residue" evidence="7">
    <location>
        <position position="1"/>
    </location>
</feature>
<organism evidence="7 8">
    <name type="scientific">Halobium palmae</name>
    <dbReference type="NCBI Taxonomy" id="1776492"/>
    <lineage>
        <taxon>Archaea</taxon>
        <taxon>Methanobacteriati</taxon>
        <taxon>Methanobacteriota</taxon>
        <taxon>Stenosarchaea group</taxon>
        <taxon>Halobacteria</taxon>
        <taxon>Halobacteriales</taxon>
        <taxon>Haloferacaceae</taxon>
        <taxon>Halobium</taxon>
    </lineage>
</organism>
<evidence type="ECO:0000256" key="2">
    <source>
        <dbReference type="ARBA" id="ARBA00023002"/>
    </source>
</evidence>
<name>A0ABD5RXS6_9EURY</name>
<sequence>AEWAAETPTTRAAVVRRVAELLEEYEEEIREILAVEGGSSKPKQDIEHGGTVTLLHDVASYPLRASGKHGGSKIPGKENIVQRQPAGVVGVITPWNVPMKLSFRVVAPAIALGNSVVLKPAEDTPISGGLLLAKLFEEAGLPEGVLNVVPGDGQTTGDRVAAHPDGDVVAFTGSTNAGREVGKNAIEHFALPALELGGNNPHVVLEDADLDAAVDAGVFGSFWNQGQVCISINRHLVHESIADEYAERLAERAAELKIGDPTDDDVVIGPIINESQVERMMGYVEESVEQGAEVLTGGERDGLFVEPTVLTGMTNDMAAACNEHFGPIVPVIPFSDEDEAVELANATEYGLAGSVHSADRGHARDVADRIDVGMMHVNDQPIHVEPHMPFGGMKGSGTGRYNGEWIIDELTEVKWTSVQRERRHYPF</sequence>
<accession>A0ABD5RXS6</accession>
<evidence type="ECO:0000256" key="1">
    <source>
        <dbReference type="ARBA" id="ARBA00009986"/>
    </source>
</evidence>
<proteinExistence type="inferred from homology"/>
<dbReference type="EMBL" id="JBHSWU010000101">
    <property type="protein sequence ID" value="MFC6724101.1"/>
    <property type="molecule type" value="Genomic_DNA"/>
</dbReference>
<dbReference type="FunFam" id="3.40.309.10:FF:000009">
    <property type="entry name" value="Aldehyde dehydrogenase A"/>
    <property type="match status" value="1"/>
</dbReference>
<feature type="domain" description="Aldehyde dehydrogenase" evidence="6">
    <location>
        <begin position="2"/>
        <end position="415"/>
    </location>
</feature>
<evidence type="ECO:0000313" key="8">
    <source>
        <dbReference type="Proteomes" id="UP001596328"/>
    </source>
</evidence>
<feature type="active site" evidence="4">
    <location>
        <position position="195"/>
    </location>
</feature>
<dbReference type="AlphaFoldDB" id="A0ABD5RXS6"/>
<dbReference type="PANTHER" id="PTHR42986:SF1">
    <property type="entry name" value="BENZALDEHYDE DEHYDROGENASE YFMT"/>
    <property type="match status" value="1"/>
</dbReference>
<dbReference type="InterPro" id="IPR029510">
    <property type="entry name" value="Ald_DH_CS_GLU"/>
</dbReference>
<evidence type="ECO:0000256" key="4">
    <source>
        <dbReference type="PROSITE-ProRule" id="PRU10007"/>
    </source>
</evidence>
<comment type="caution">
    <text evidence="7">The sequence shown here is derived from an EMBL/GenBank/DDBJ whole genome shotgun (WGS) entry which is preliminary data.</text>
</comment>
<dbReference type="GO" id="GO:0016620">
    <property type="term" value="F:oxidoreductase activity, acting on the aldehyde or oxo group of donors, NAD or NADP as acceptor"/>
    <property type="evidence" value="ECO:0007669"/>
    <property type="project" value="UniProtKB-ARBA"/>
</dbReference>
<evidence type="ECO:0000256" key="3">
    <source>
        <dbReference type="ARBA" id="ARBA00023027"/>
    </source>
</evidence>
<dbReference type="InterPro" id="IPR016161">
    <property type="entry name" value="Ald_DH/histidinol_DH"/>
</dbReference>
<keyword evidence="8" id="KW-1185">Reference proteome</keyword>
<evidence type="ECO:0000256" key="5">
    <source>
        <dbReference type="RuleBase" id="RU003345"/>
    </source>
</evidence>
<dbReference type="Proteomes" id="UP001596328">
    <property type="component" value="Unassembled WGS sequence"/>
</dbReference>
<dbReference type="CDD" id="cd07104">
    <property type="entry name" value="ALDH_BenzADH-like"/>
    <property type="match status" value="1"/>
</dbReference>
<dbReference type="Gene3D" id="3.40.605.10">
    <property type="entry name" value="Aldehyde Dehydrogenase, Chain A, domain 1"/>
    <property type="match status" value="1"/>
</dbReference>
<dbReference type="InterPro" id="IPR016163">
    <property type="entry name" value="Ald_DH_C"/>
</dbReference>
<gene>
    <name evidence="7" type="ORF">ACFQE1_06880</name>
</gene>
<dbReference type="InterPro" id="IPR015590">
    <property type="entry name" value="Aldehyde_DH_dom"/>
</dbReference>
<dbReference type="SUPFAM" id="SSF53720">
    <property type="entry name" value="ALDH-like"/>
    <property type="match status" value="1"/>
</dbReference>
<evidence type="ECO:0000313" key="7">
    <source>
        <dbReference type="EMBL" id="MFC6724101.1"/>
    </source>
</evidence>
<protein>
    <submittedName>
        <fullName evidence="7">Aldehyde dehydrogenase family protein</fullName>
    </submittedName>
</protein>
<dbReference type="InterPro" id="IPR016162">
    <property type="entry name" value="Ald_DH_N"/>
</dbReference>